<sequence length="64" mass="6936">MAYKCAVCGKAPVSGGSYSHSNLRTKRTFKPNLQKQKVVLDGKTQTAYVCTNCIKSGLATRPTK</sequence>
<dbReference type="InterPro" id="IPR026569">
    <property type="entry name" value="Ribosomal_bL28"/>
</dbReference>
<evidence type="ECO:0000256" key="5">
    <source>
        <dbReference type="HAMAP-Rule" id="MF_00373"/>
    </source>
</evidence>
<gene>
    <name evidence="5 6" type="primary">rpmB</name>
    <name evidence="6" type="ORF">E7027_01925</name>
</gene>
<keyword evidence="2 5" id="KW-0689">Ribosomal protein</keyword>
<organism evidence="6 7">
    <name type="scientific">Candidatus Avelusimicrobium gallicola</name>
    <dbReference type="NCBI Taxonomy" id="2562704"/>
    <lineage>
        <taxon>Bacteria</taxon>
        <taxon>Pseudomonadati</taxon>
        <taxon>Elusimicrobiota</taxon>
        <taxon>Elusimicrobia</taxon>
        <taxon>Elusimicrobiales</taxon>
        <taxon>Elusimicrobiaceae</taxon>
        <taxon>Candidatus Avelusimicrobium</taxon>
    </lineage>
</organism>
<dbReference type="AlphaFoldDB" id="A0A928DQ19"/>
<protein>
    <recommendedName>
        <fullName evidence="4 5">Large ribosomal subunit protein bL28</fullName>
    </recommendedName>
</protein>
<dbReference type="PANTHER" id="PTHR39080">
    <property type="entry name" value="50S RIBOSOMAL PROTEIN L28"/>
    <property type="match status" value="1"/>
</dbReference>
<evidence type="ECO:0000313" key="6">
    <source>
        <dbReference type="EMBL" id="MBE6420890.1"/>
    </source>
</evidence>
<dbReference type="InterPro" id="IPR050096">
    <property type="entry name" value="Bacterial_rp_bL28"/>
</dbReference>
<comment type="similarity">
    <text evidence="1 5">Belongs to the bacterial ribosomal protein bL28 family.</text>
</comment>
<evidence type="ECO:0000313" key="7">
    <source>
        <dbReference type="Proteomes" id="UP000725649"/>
    </source>
</evidence>
<dbReference type="GO" id="GO:0003735">
    <property type="term" value="F:structural constituent of ribosome"/>
    <property type="evidence" value="ECO:0007669"/>
    <property type="project" value="InterPro"/>
</dbReference>
<keyword evidence="3 5" id="KW-0687">Ribonucleoprotein</keyword>
<dbReference type="SUPFAM" id="SSF143800">
    <property type="entry name" value="L28p-like"/>
    <property type="match status" value="1"/>
</dbReference>
<dbReference type="NCBIfam" id="TIGR00009">
    <property type="entry name" value="L28"/>
    <property type="match status" value="1"/>
</dbReference>
<dbReference type="Proteomes" id="UP000725649">
    <property type="component" value="Unassembled WGS sequence"/>
</dbReference>
<evidence type="ECO:0000256" key="2">
    <source>
        <dbReference type="ARBA" id="ARBA00022980"/>
    </source>
</evidence>
<evidence type="ECO:0000256" key="1">
    <source>
        <dbReference type="ARBA" id="ARBA00008760"/>
    </source>
</evidence>
<dbReference type="HAMAP" id="MF_00373">
    <property type="entry name" value="Ribosomal_bL28"/>
    <property type="match status" value="1"/>
</dbReference>
<dbReference type="Gene3D" id="2.30.170.40">
    <property type="entry name" value="Ribosomal protein L28/L24"/>
    <property type="match status" value="1"/>
</dbReference>
<accession>A0A928DQ19</accession>
<dbReference type="InterPro" id="IPR037147">
    <property type="entry name" value="Ribosomal_bL28_sf"/>
</dbReference>
<dbReference type="GO" id="GO:0006412">
    <property type="term" value="P:translation"/>
    <property type="evidence" value="ECO:0007669"/>
    <property type="project" value="UniProtKB-UniRule"/>
</dbReference>
<dbReference type="Pfam" id="PF00830">
    <property type="entry name" value="Ribosomal_L28"/>
    <property type="match status" value="1"/>
</dbReference>
<dbReference type="EMBL" id="SUVG01000002">
    <property type="protein sequence ID" value="MBE6420890.1"/>
    <property type="molecule type" value="Genomic_DNA"/>
</dbReference>
<reference evidence="6" key="1">
    <citation type="submission" date="2019-04" db="EMBL/GenBank/DDBJ databases">
        <title>Evolution of Biomass-Degrading Anaerobic Consortia Revealed by Metagenomics.</title>
        <authorList>
            <person name="Peng X."/>
        </authorList>
    </citation>
    <scope>NUCLEOTIDE SEQUENCE</scope>
    <source>
        <strain evidence="6">SIG66</strain>
    </source>
</reference>
<dbReference type="InterPro" id="IPR001383">
    <property type="entry name" value="Ribosomal_bL28_bact-type"/>
</dbReference>
<dbReference type="InterPro" id="IPR034704">
    <property type="entry name" value="Ribosomal_bL28/bL31-like_sf"/>
</dbReference>
<dbReference type="GO" id="GO:1990904">
    <property type="term" value="C:ribonucleoprotein complex"/>
    <property type="evidence" value="ECO:0007669"/>
    <property type="project" value="UniProtKB-KW"/>
</dbReference>
<dbReference type="PANTHER" id="PTHR39080:SF1">
    <property type="entry name" value="LARGE RIBOSOMAL SUBUNIT PROTEIN BL28A"/>
    <property type="match status" value="1"/>
</dbReference>
<comment type="caution">
    <text evidence="6">The sequence shown here is derived from an EMBL/GenBank/DDBJ whole genome shotgun (WGS) entry which is preliminary data.</text>
</comment>
<evidence type="ECO:0000256" key="4">
    <source>
        <dbReference type="ARBA" id="ARBA00035174"/>
    </source>
</evidence>
<evidence type="ECO:0000256" key="3">
    <source>
        <dbReference type="ARBA" id="ARBA00023274"/>
    </source>
</evidence>
<proteinExistence type="inferred from homology"/>
<name>A0A928DQ19_9BACT</name>
<dbReference type="GO" id="GO:0005840">
    <property type="term" value="C:ribosome"/>
    <property type="evidence" value="ECO:0007669"/>
    <property type="project" value="UniProtKB-KW"/>
</dbReference>